<keyword evidence="3" id="KW-1185">Reference proteome</keyword>
<proteinExistence type="predicted"/>
<reference evidence="2 3" key="1">
    <citation type="submission" date="2017-04" db="EMBL/GenBank/DDBJ databases">
        <title>The genome sequence of Parageobacillus galactosidasius DSM 18751.</title>
        <authorList>
            <person name="Ramaloko W.T."/>
            <person name="Koen N."/>
            <person name="Polliack S."/>
            <person name="Aliyu H."/>
            <person name="Lebre P."/>
            <person name="Mohr T."/>
            <person name="Oswald F."/>
            <person name="Zwick M."/>
            <person name="Neumann A."/>
            <person name="Syldatk C."/>
            <person name="Cowan D."/>
            <person name="De Maayer P."/>
        </authorList>
    </citation>
    <scope>NUCLEOTIDE SEQUENCE [LARGE SCALE GENOMIC DNA]</scope>
    <source>
        <strain evidence="2 3">DSM 18751</strain>
    </source>
</reference>
<dbReference type="AlphaFoldDB" id="A0A226QT20"/>
<accession>A0A226QT20</accession>
<sequence>MSHFVLHIIVPKNLENDQVEDTISQLMEPFDENIEVDPYETECYCVNSIASIEARRQAQQELGKTLNELREEYWNMPEESRPEWNTYIQPYKELVDKKEKEHPLYQKPDPSCETCQGTGKRETTYNPNSKWDWYVIGGRWNGWLTSDNDTSPYIDDIENNLVDVSVAKEKAIQEDKTPFAVLTPDGKWHEKGEMMMFAMVKDEMPEDEWKALYLNILDQYPDHQVVVVDCHI</sequence>
<gene>
    <name evidence="2" type="ORF">B9L23_08220</name>
</gene>
<comment type="caution">
    <text evidence="2">The sequence shown here is derived from an EMBL/GenBank/DDBJ whole genome shotgun (WGS) entry which is preliminary data.</text>
</comment>
<protein>
    <submittedName>
        <fullName evidence="2">Uncharacterized protein</fullName>
    </submittedName>
</protein>
<organism evidence="2 3">
    <name type="scientific">Parageobacillus galactosidasius</name>
    <dbReference type="NCBI Taxonomy" id="883812"/>
    <lineage>
        <taxon>Bacteria</taxon>
        <taxon>Bacillati</taxon>
        <taxon>Bacillota</taxon>
        <taxon>Bacilli</taxon>
        <taxon>Bacillales</taxon>
        <taxon>Anoxybacillaceae</taxon>
        <taxon>Parageobacillus</taxon>
    </lineage>
</organism>
<feature type="region of interest" description="Disordered" evidence="1">
    <location>
        <begin position="102"/>
        <end position="121"/>
    </location>
</feature>
<evidence type="ECO:0000313" key="2">
    <source>
        <dbReference type="EMBL" id="OXB94837.1"/>
    </source>
</evidence>
<evidence type="ECO:0000313" key="3">
    <source>
        <dbReference type="Proteomes" id="UP000198394"/>
    </source>
</evidence>
<dbReference type="RefSeq" id="WP_089097292.1">
    <property type="nucleotide sequence ID" value="NZ_NDYL01000001.1"/>
</dbReference>
<dbReference type="Proteomes" id="UP000198394">
    <property type="component" value="Unassembled WGS sequence"/>
</dbReference>
<name>A0A226QT20_9BACL</name>
<evidence type="ECO:0000256" key="1">
    <source>
        <dbReference type="SAM" id="MobiDB-lite"/>
    </source>
</evidence>
<dbReference type="EMBL" id="NDYL01000001">
    <property type="protein sequence ID" value="OXB94837.1"/>
    <property type="molecule type" value="Genomic_DNA"/>
</dbReference>